<evidence type="ECO:0000256" key="1">
    <source>
        <dbReference type="ARBA" id="ARBA00022448"/>
    </source>
</evidence>
<dbReference type="SUPFAM" id="SSF54862">
    <property type="entry name" value="4Fe-4S ferredoxins"/>
    <property type="match status" value="1"/>
</dbReference>
<dbReference type="Pfam" id="PF12801">
    <property type="entry name" value="Fer4_5"/>
    <property type="match status" value="2"/>
</dbReference>
<dbReference type="GO" id="GO:0005886">
    <property type="term" value="C:plasma membrane"/>
    <property type="evidence" value="ECO:0007669"/>
    <property type="project" value="TreeGrafter"/>
</dbReference>
<keyword evidence="7" id="KW-1133">Transmembrane helix</keyword>
<feature type="transmembrane region" description="Helical" evidence="7">
    <location>
        <begin position="73"/>
        <end position="97"/>
    </location>
</feature>
<dbReference type="GO" id="GO:0046872">
    <property type="term" value="F:metal ion binding"/>
    <property type="evidence" value="ECO:0007669"/>
    <property type="project" value="UniProtKB-KW"/>
</dbReference>
<evidence type="ECO:0000256" key="2">
    <source>
        <dbReference type="ARBA" id="ARBA00022485"/>
    </source>
</evidence>
<feature type="domain" description="4Fe-4S ferredoxin-type" evidence="8">
    <location>
        <begin position="182"/>
        <end position="201"/>
    </location>
</feature>
<evidence type="ECO:0000313" key="9">
    <source>
        <dbReference type="EMBL" id="MTT75621.1"/>
    </source>
</evidence>
<keyword evidence="2" id="KW-0004">4Fe-4S</keyword>
<organism evidence="9 12">
    <name type="scientific">Phascolarctobacterium faecium</name>
    <dbReference type="NCBI Taxonomy" id="33025"/>
    <lineage>
        <taxon>Bacteria</taxon>
        <taxon>Bacillati</taxon>
        <taxon>Bacillota</taxon>
        <taxon>Negativicutes</taxon>
        <taxon>Acidaminococcales</taxon>
        <taxon>Acidaminococcaceae</taxon>
        <taxon>Phascolarctobacterium</taxon>
    </lineage>
</organism>
<evidence type="ECO:0000256" key="5">
    <source>
        <dbReference type="ARBA" id="ARBA00023004"/>
    </source>
</evidence>
<dbReference type="EMBL" id="WNBW01000002">
    <property type="protein sequence ID" value="MTU03683.1"/>
    <property type="molecule type" value="Genomic_DNA"/>
</dbReference>
<reference evidence="11 12" key="1">
    <citation type="journal article" date="2019" name="Nat. Med.">
        <title>A library of human gut bacterial isolates paired with longitudinal multiomics data enables mechanistic microbiome research.</title>
        <authorList>
            <person name="Poyet M."/>
            <person name="Groussin M."/>
            <person name="Gibbons S.M."/>
            <person name="Avila-Pacheco J."/>
            <person name="Jiang X."/>
            <person name="Kearney S.M."/>
            <person name="Perrotta A.R."/>
            <person name="Berdy B."/>
            <person name="Zhao S."/>
            <person name="Lieberman T.D."/>
            <person name="Swanson P.K."/>
            <person name="Smith M."/>
            <person name="Roesemann S."/>
            <person name="Alexander J.E."/>
            <person name="Rich S.A."/>
            <person name="Livny J."/>
            <person name="Vlamakis H."/>
            <person name="Clish C."/>
            <person name="Bullock K."/>
            <person name="Deik A."/>
            <person name="Scott J."/>
            <person name="Pierce K.A."/>
            <person name="Xavier R.J."/>
            <person name="Alm E.J."/>
        </authorList>
    </citation>
    <scope>NUCLEOTIDE SEQUENCE [LARGE SCALE GENOMIC DNA]</scope>
    <source>
        <strain evidence="9 12">BIOML-A13</strain>
        <strain evidence="10 11">BIOML-A3</strain>
    </source>
</reference>
<dbReference type="Gene3D" id="3.30.70.20">
    <property type="match status" value="1"/>
</dbReference>
<dbReference type="RefSeq" id="WP_155163800.1">
    <property type="nucleotide sequence ID" value="NZ_WNBG01000002.1"/>
</dbReference>
<evidence type="ECO:0000313" key="11">
    <source>
        <dbReference type="Proteomes" id="UP000443070"/>
    </source>
</evidence>
<dbReference type="InterPro" id="IPR051684">
    <property type="entry name" value="Electron_Trans/Redox"/>
</dbReference>
<comment type="caution">
    <text evidence="9">The sequence shown here is derived from an EMBL/GenBank/DDBJ whole genome shotgun (WGS) entry which is preliminary data.</text>
</comment>
<evidence type="ECO:0000256" key="6">
    <source>
        <dbReference type="ARBA" id="ARBA00023014"/>
    </source>
</evidence>
<feature type="domain" description="4Fe-4S ferredoxin-type" evidence="8">
    <location>
        <begin position="204"/>
        <end position="233"/>
    </location>
</feature>
<keyword evidence="11" id="KW-1185">Reference proteome</keyword>
<evidence type="ECO:0000256" key="3">
    <source>
        <dbReference type="ARBA" id="ARBA00022723"/>
    </source>
</evidence>
<dbReference type="Pfam" id="PF00037">
    <property type="entry name" value="Fer4"/>
    <property type="match status" value="1"/>
</dbReference>
<dbReference type="PROSITE" id="PS51379">
    <property type="entry name" value="4FE4S_FER_2"/>
    <property type="match status" value="2"/>
</dbReference>
<evidence type="ECO:0000313" key="10">
    <source>
        <dbReference type="EMBL" id="MTU03683.1"/>
    </source>
</evidence>
<dbReference type="EMBL" id="WNBM01000002">
    <property type="protein sequence ID" value="MTT75621.1"/>
    <property type="molecule type" value="Genomic_DNA"/>
</dbReference>
<keyword evidence="7" id="KW-0812">Transmembrane</keyword>
<feature type="transmembrane region" description="Helical" evidence="7">
    <location>
        <begin position="143"/>
        <end position="159"/>
    </location>
</feature>
<dbReference type="PROSITE" id="PS00198">
    <property type="entry name" value="4FE4S_FER_1"/>
    <property type="match status" value="1"/>
</dbReference>
<proteinExistence type="predicted"/>
<sequence length="234" mass="26631">MVKDFKRWTTQLAATVLYNGRGAANLLGADMTWKNVCLPGVNCGYCRYAEAGCPWGLTQHTLTGFTLPLGWRVWGLLILCALFLGRMICGWLCPFGWAQELLDKLPMLKLSKNKITYYLSYFKYVVLLLLACDLYFFDLHGLDWRWIIGLLAAAALFIYRPFCRFFCPLGAFYSLFNRIAVFGMQVDQRKCTACQNCVRSCLMDCKRVGDRECIACGKCRRACPTEAISLGCKY</sequence>
<accession>A0A7X2XF70</accession>
<evidence type="ECO:0000256" key="4">
    <source>
        <dbReference type="ARBA" id="ARBA00022982"/>
    </source>
</evidence>
<dbReference type="PANTHER" id="PTHR30176:SF3">
    <property type="entry name" value="FERREDOXIN-TYPE PROTEIN NAPH"/>
    <property type="match status" value="1"/>
</dbReference>
<evidence type="ECO:0000313" key="12">
    <source>
        <dbReference type="Proteomes" id="UP000484547"/>
    </source>
</evidence>
<dbReference type="OrthoDB" id="9806398at2"/>
<dbReference type="GO" id="GO:0051539">
    <property type="term" value="F:4 iron, 4 sulfur cluster binding"/>
    <property type="evidence" value="ECO:0007669"/>
    <property type="project" value="UniProtKB-KW"/>
</dbReference>
<dbReference type="Proteomes" id="UP000443070">
    <property type="component" value="Unassembled WGS sequence"/>
</dbReference>
<keyword evidence="5" id="KW-0408">Iron</keyword>
<name>A0A7X2XF70_9FIRM</name>
<dbReference type="InterPro" id="IPR017900">
    <property type="entry name" value="4Fe4S_Fe_S_CS"/>
</dbReference>
<dbReference type="AlphaFoldDB" id="A0A7X2XF70"/>
<gene>
    <name evidence="9" type="ORF">GMD11_04970</name>
    <name evidence="10" type="ORF">GMD18_04615</name>
</gene>
<dbReference type="PANTHER" id="PTHR30176">
    <property type="entry name" value="FERREDOXIN-TYPE PROTEIN NAPH"/>
    <property type="match status" value="1"/>
</dbReference>
<evidence type="ECO:0000259" key="8">
    <source>
        <dbReference type="PROSITE" id="PS51379"/>
    </source>
</evidence>
<evidence type="ECO:0000256" key="7">
    <source>
        <dbReference type="SAM" id="Phobius"/>
    </source>
</evidence>
<keyword evidence="1" id="KW-0813">Transport</keyword>
<keyword evidence="6" id="KW-0411">Iron-sulfur</keyword>
<protein>
    <submittedName>
        <fullName evidence="9">4Fe-4S binding protein</fullName>
    </submittedName>
</protein>
<keyword evidence="7" id="KW-0472">Membrane</keyword>
<feature type="transmembrane region" description="Helical" evidence="7">
    <location>
        <begin position="118"/>
        <end position="137"/>
    </location>
</feature>
<keyword evidence="4" id="KW-0249">Electron transport</keyword>
<keyword evidence="3" id="KW-0479">Metal-binding</keyword>
<dbReference type="InterPro" id="IPR017896">
    <property type="entry name" value="4Fe4S_Fe-S-bd"/>
</dbReference>
<dbReference type="Proteomes" id="UP000484547">
    <property type="component" value="Unassembled WGS sequence"/>
</dbReference>